<sequence>MLESADFRRYWLVTTLNDFGAQITTLAMPLCAVLLLHASAAEMGTLSAMQALPFALFGLPSGVLLDRYRRLPILLASKATFGLALASVPLAWWLGWLSMPWMYVVGFLMGTVNVVGGSAEQVFVVHLVGRERMTDAQSKIAASDSVSRLLGPGLGGILIQVLSAPVALLLDALTFFYAIFSLRRMGVTEAKPEPTGQHPLKDMAEGLKYVWQHEVLRPLAWMAGIWHILFYGYLALSVIFATRVLGLSPGQIGVAQMLGGVGVLASSILLKPLTRKLGAGGVIVGALASMALVWTLMPLLPRDPFGSHALTVVAYGALVFIFDCGVMLFFMPYVTMRQRVTPDAFLGRMISTMRFVTVATAPVGAFLAGAVGEQFGVRTGLACIAVVAIALTVWVVGFTSIRRQP</sequence>
<reference evidence="8 9" key="1">
    <citation type="submission" date="2019-03" db="EMBL/GenBank/DDBJ databases">
        <title>Draft Genome Sequence of Massilia arenosa sp. nov., a Novel Massilia Species Isolated from a Sandy-loam Maize Soil.</title>
        <authorList>
            <person name="Raths R."/>
            <person name="Peta V."/>
            <person name="Bucking H."/>
        </authorList>
    </citation>
    <scope>NUCLEOTIDE SEQUENCE [LARGE SCALE GENOMIC DNA]</scope>
    <source>
        <strain evidence="8 9">MC02</strain>
    </source>
</reference>
<feature type="transmembrane region" description="Helical" evidence="6">
    <location>
        <begin position="352"/>
        <end position="371"/>
    </location>
</feature>
<dbReference type="AlphaFoldDB" id="A0A4Y9SIE8"/>
<evidence type="ECO:0000256" key="4">
    <source>
        <dbReference type="ARBA" id="ARBA00022989"/>
    </source>
</evidence>
<dbReference type="InterPro" id="IPR036259">
    <property type="entry name" value="MFS_trans_sf"/>
</dbReference>
<organism evidence="8 9">
    <name type="scientific">Zemynaea arenosa</name>
    <dbReference type="NCBI Taxonomy" id="2561931"/>
    <lineage>
        <taxon>Bacteria</taxon>
        <taxon>Pseudomonadati</taxon>
        <taxon>Pseudomonadota</taxon>
        <taxon>Betaproteobacteria</taxon>
        <taxon>Burkholderiales</taxon>
        <taxon>Oxalobacteraceae</taxon>
        <taxon>Telluria group</taxon>
        <taxon>Zemynaea</taxon>
    </lineage>
</organism>
<dbReference type="OrthoDB" id="9815525at2"/>
<feature type="transmembrane region" description="Helical" evidence="6">
    <location>
        <begin position="72"/>
        <end position="94"/>
    </location>
</feature>
<dbReference type="InterPro" id="IPR020846">
    <property type="entry name" value="MFS_dom"/>
</dbReference>
<feature type="transmembrane region" description="Helical" evidence="6">
    <location>
        <begin position="309"/>
        <end position="331"/>
    </location>
</feature>
<feature type="transmembrane region" description="Helical" evidence="6">
    <location>
        <begin position="277"/>
        <end position="297"/>
    </location>
</feature>
<dbReference type="EMBL" id="SPVF01000084">
    <property type="protein sequence ID" value="TFW24522.1"/>
    <property type="molecule type" value="Genomic_DNA"/>
</dbReference>
<protein>
    <submittedName>
        <fullName evidence="8">MFS transporter</fullName>
    </submittedName>
</protein>
<dbReference type="GO" id="GO:0005886">
    <property type="term" value="C:plasma membrane"/>
    <property type="evidence" value="ECO:0007669"/>
    <property type="project" value="UniProtKB-SubCell"/>
</dbReference>
<evidence type="ECO:0000313" key="8">
    <source>
        <dbReference type="EMBL" id="TFW24522.1"/>
    </source>
</evidence>
<keyword evidence="5 6" id="KW-0472">Membrane</keyword>
<evidence type="ECO:0000256" key="1">
    <source>
        <dbReference type="ARBA" id="ARBA00004651"/>
    </source>
</evidence>
<evidence type="ECO:0000313" key="9">
    <source>
        <dbReference type="Proteomes" id="UP000298438"/>
    </source>
</evidence>
<dbReference type="Proteomes" id="UP000298438">
    <property type="component" value="Unassembled WGS sequence"/>
</dbReference>
<feature type="transmembrane region" description="Helical" evidence="6">
    <location>
        <begin position="252"/>
        <end position="270"/>
    </location>
</feature>
<gene>
    <name evidence="8" type="ORF">E4L96_06205</name>
</gene>
<dbReference type="Gene3D" id="1.20.1250.20">
    <property type="entry name" value="MFS general substrate transporter like domains"/>
    <property type="match status" value="1"/>
</dbReference>
<dbReference type="SUPFAM" id="SSF103473">
    <property type="entry name" value="MFS general substrate transporter"/>
    <property type="match status" value="1"/>
</dbReference>
<keyword evidence="4 6" id="KW-1133">Transmembrane helix</keyword>
<feature type="transmembrane region" description="Helical" evidence="6">
    <location>
        <begin position="157"/>
        <end position="180"/>
    </location>
</feature>
<feature type="transmembrane region" description="Helical" evidence="6">
    <location>
        <begin position="219"/>
        <end position="240"/>
    </location>
</feature>
<name>A0A4Y9SIE8_9BURK</name>
<evidence type="ECO:0000256" key="6">
    <source>
        <dbReference type="SAM" id="Phobius"/>
    </source>
</evidence>
<evidence type="ECO:0000256" key="5">
    <source>
        <dbReference type="ARBA" id="ARBA00023136"/>
    </source>
</evidence>
<feature type="transmembrane region" description="Helical" evidence="6">
    <location>
        <begin position="21"/>
        <end position="40"/>
    </location>
</feature>
<accession>A0A4Y9SIE8</accession>
<feature type="domain" description="Major facilitator superfamily (MFS) profile" evidence="7">
    <location>
        <begin position="309"/>
        <end position="405"/>
    </location>
</feature>
<evidence type="ECO:0000256" key="2">
    <source>
        <dbReference type="ARBA" id="ARBA00022475"/>
    </source>
</evidence>
<keyword evidence="2" id="KW-1003">Cell membrane</keyword>
<feature type="transmembrane region" description="Helical" evidence="6">
    <location>
        <begin position="377"/>
        <end position="401"/>
    </location>
</feature>
<proteinExistence type="predicted"/>
<dbReference type="PANTHER" id="PTHR23513:SF6">
    <property type="entry name" value="MAJOR FACILITATOR SUPERFAMILY ASSOCIATED DOMAIN-CONTAINING PROTEIN"/>
    <property type="match status" value="1"/>
</dbReference>
<dbReference type="PANTHER" id="PTHR23513">
    <property type="entry name" value="INTEGRAL MEMBRANE EFFLUX PROTEIN-RELATED"/>
    <property type="match status" value="1"/>
</dbReference>
<comment type="caution">
    <text evidence="8">The sequence shown here is derived from an EMBL/GenBank/DDBJ whole genome shotgun (WGS) entry which is preliminary data.</text>
</comment>
<dbReference type="Pfam" id="PF07690">
    <property type="entry name" value="MFS_1"/>
    <property type="match status" value="1"/>
</dbReference>
<keyword evidence="9" id="KW-1185">Reference proteome</keyword>
<keyword evidence="3 6" id="KW-0812">Transmembrane</keyword>
<feature type="transmembrane region" description="Helical" evidence="6">
    <location>
        <begin position="46"/>
        <end position="65"/>
    </location>
</feature>
<dbReference type="PROSITE" id="PS50850">
    <property type="entry name" value="MFS"/>
    <property type="match status" value="1"/>
</dbReference>
<dbReference type="CDD" id="cd06173">
    <property type="entry name" value="MFS_MefA_like"/>
    <property type="match status" value="1"/>
</dbReference>
<comment type="subcellular location">
    <subcellularLocation>
        <location evidence="1">Cell membrane</location>
        <topology evidence="1">Multi-pass membrane protein</topology>
    </subcellularLocation>
</comment>
<dbReference type="GO" id="GO:0022857">
    <property type="term" value="F:transmembrane transporter activity"/>
    <property type="evidence" value="ECO:0007669"/>
    <property type="project" value="InterPro"/>
</dbReference>
<dbReference type="InterPro" id="IPR011701">
    <property type="entry name" value="MFS"/>
</dbReference>
<evidence type="ECO:0000256" key="3">
    <source>
        <dbReference type="ARBA" id="ARBA00022692"/>
    </source>
</evidence>
<evidence type="ECO:0000259" key="7">
    <source>
        <dbReference type="PROSITE" id="PS50850"/>
    </source>
</evidence>